<name>A0A8D8UBZ9_9HEMI</name>
<organism evidence="1">
    <name type="scientific">Cacopsylla melanoneura</name>
    <dbReference type="NCBI Taxonomy" id="428564"/>
    <lineage>
        <taxon>Eukaryota</taxon>
        <taxon>Metazoa</taxon>
        <taxon>Ecdysozoa</taxon>
        <taxon>Arthropoda</taxon>
        <taxon>Hexapoda</taxon>
        <taxon>Insecta</taxon>
        <taxon>Pterygota</taxon>
        <taxon>Neoptera</taxon>
        <taxon>Paraneoptera</taxon>
        <taxon>Hemiptera</taxon>
        <taxon>Sternorrhyncha</taxon>
        <taxon>Psylloidea</taxon>
        <taxon>Psyllidae</taxon>
        <taxon>Psyllinae</taxon>
        <taxon>Cacopsylla</taxon>
    </lineage>
</organism>
<proteinExistence type="predicted"/>
<sequence length="239" mass="26549">MCQWKGGTGVPRHHIQLGVSPVQPSLCSTGLLAVNQLGGRFSAQLERSNYCLLVSKQPAPCNPNTTGSSEGSGLVSSTLGRWTDPSISSTLSSDPVILKTLKGIQALRPRQEGRRIWDVDQLRQWIYRNPPSLSNFLEISRHVATLLLLVSGRRVHDLTLLLVTEDRLQRIPPDRVFWPAFDSKTDSNSRSQSGWRLSPNTSEPLWNIVHWIDQLSALFISTRGSVKPASRAIIVNWAP</sequence>
<reference evidence="1" key="1">
    <citation type="submission" date="2021-05" db="EMBL/GenBank/DDBJ databases">
        <authorList>
            <person name="Alioto T."/>
            <person name="Alioto T."/>
            <person name="Gomez Garrido J."/>
        </authorList>
    </citation>
    <scope>NUCLEOTIDE SEQUENCE</scope>
</reference>
<accession>A0A8D8UBZ9</accession>
<dbReference type="EMBL" id="HBUF01340893">
    <property type="protein sequence ID" value="CAG6703238.1"/>
    <property type="molecule type" value="Transcribed_RNA"/>
</dbReference>
<dbReference type="EMBL" id="HBUF01340897">
    <property type="protein sequence ID" value="CAG6703261.1"/>
    <property type="molecule type" value="Transcribed_RNA"/>
</dbReference>
<protein>
    <submittedName>
        <fullName evidence="1">Uncharacterized protein</fullName>
    </submittedName>
</protein>
<dbReference type="AlphaFoldDB" id="A0A8D8UBZ9"/>
<evidence type="ECO:0000313" key="1">
    <source>
        <dbReference type="EMBL" id="CAG6703238.1"/>
    </source>
</evidence>